<dbReference type="Proteomes" id="UP001454036">
    <property type="component" value="Unassembled WGS sequence"/>
</dbReference>
<accession>A0AAV3RGZ0</accession>
<organism evidence="2 3">
    <name type="scientific">Lithospermum erythrorhizon</name>
    <name type="common">Purple gromwell</name>
    <name type="synonym">Lithospermum officinale var. erythrorhizon</name>
    <dbReference type="NCBI Taxonomy" id="34254"/>
    <lineage>
        <taxon>Eukaryota</taxon>
        <taxon>Viridiplantae</taxon>
        <taxon>Streptophyta</taxon>
        <taxon>Embryophyta</taxon>
        <taxon>Tracheophyta</taxon>
        <taxon>Spermatophyta</taxon>
        <taxon>Magnoliopsida</taxon>
        <taxon>eudicotyledons</taxon>
        <taxon>Gunneridae</taxon>
        <taxon>Pentapetalae</taxon>
        <taxon>asterids</taxon>
        <taxon>lamiids</taxon>
        <taxon>Boraginales</taxon>
        <taxon>Boraginaceae</taxon>
        <taxon>Boraginoideae</taxon>
        <taxon>Lithospermeae</taxon>
        <taxon>Lithospermum</taxon>
    </lineage>
</organism>
<dbReference type="InterPro" id="IPR050796">
    <property type="entry name" value="SCF_F-box_component"/>
</dbReference>
<dbReference type="Pfam" id="PF00646">
    <property type="entry name" value="F-box"/>
    <property type="match status" value="1"/>
</dbReference>
<dbReference type="CDD" id="cd22157">
    <property type="entry name" value="F-box_AtFBW1-like"/>
    <property type="match status" value="1"/>
</dbReference>
<evidence type="ECO:0000259" key="1">
    <source>
        <dbReference type="SMART" id="SM00256"/>
    </source>
</evidence>
<comment type="caution">
    <text evidence="2">The sequence shown here is derived from an EMBL/GenBank/DDBJ whole genome shotgun (WGS) entry which is preliminary data.</text>
</comment>
<reference evidence="2 3" key="1">
    <citation type="submission" date="2024-01" db="EMBL/GenBank/DDBJ databases">
        <title>The complete chloroplast genome sequence of Lithospermum erythrorhizon: insights into the phylogenetic relationship among Boraginaceae species and the maternal lineages of purple gromwells.</title>
        <authorList>
            <person name="Okada T."/>
            <person name="Watanabe K."/>
        </authorList>
    </citation>
    <scope>NUCLEOTIDE SEQUENCE [LARGE SCALE GENOMIC DNA]</scope>
</reference>
<keyword evidence="3" id="KW-1185">Reference proteome</keyword>
<dbReference type="SUPFAM" id="SSF81383">
    <property type="entry name" value="F-box domain"/>
    <property type="match status" value="1"/>
</dbReference>
<dbReference type="InterPro" id="IPR017451">
    <property type="entry name" value="F-box-assoc_interact_dom"/>
</dbReference>
<protein>
    <recommendedName>
        <fullName evidence="1">F-box domain-containing protein</fullName>
    </recommendedName>
</protein>
<dbReference type="SMART" id="SM00256">
    <property type="entry name" value="FBOX"/>
    <property type="match status" value="1"/>
</dbReference>
<dbReference type="AlphaFoldDB" id="A0AAV3RGZ0"/>
<dbReference type="EMBL" id="BAABME010026265">
    <property type="protein sequence ID" value="GAA0173592.1"/>
    <property type="molecule type" value="Genomic_DNA"/>
</dbReference>
<sequence length="384" mass="44590">MTEKTISELNTSRPDDYDDIVNLVRSSCGDKVVLPGVLVSEILSNLPVKSLIRFQTVCKPWNRFIFSPAFINKHLHRKNPQLGGYSKFCDKEFYSHKDEFVFPAVVDFIVGACNGIICIKTSHIEKSLILFNPATREFSFLAKDECDGTIFGFCYIYKTQEYQVIAFKEKRHVNNIDIKILTMGKTKSLREVRDVVLPGRITDSRQATSGTTMVWLGVDHEEVNDIVICYDAIEERFSRIDVPPYDSPPHLWTRSLRVLKESVIMFVYSNYEANTSFDIWTLIIDEGSKDKHWMKYRTIGPLKTGGIMWPIEVCWYEKWILCRKDGNDQEDLKYRSNDLFYYDLETDQVEDYNKLTDPPIQEFVNYVESLVSIKSLVQSVDTNY</sequence>
<dbReference type="PANTHER" id="PTHR31672">
    <property type="entry name" value="BNACNNG10540D PROTEIN"/>
    <property type="match status" value="1"/>
</dbReference>
<dbReference type="Pfam" id="PF07734">
    <property type="entry name" value="FBA_1"/>
    <property type="match status" value="1"/>
</dbReference>
<feature type="domain" description="F-box" evidence="1">
    <location>
        <begin position="34"/>
        <end position="74"/>
    </location>
</feature>
<evidence type="ECO:0000313" key="2">
    <source>
        <dbReference type="EMBL" id="GAA0173592.1"/>
    </source>
</evidence>
<proteinExistence type="predicted"/>
<dbReference type="Gene3D" id="1.20.1280.50">
    <property type="match status" value="1"/>
</dbReference>
<dbReference type="InterPro" id="IPR006527">
    <property type="entry name" value="F-box-assoc_dom_typ1"/>
</dbReference>
<evidence type="ECO:0000313" key="3">
    <source>
        <dbReference type="Proteomes" id="UP001454036"/>
    </source>
</evidence>
<dbReference type="NCBIfam" id="TIGR01640">
    <property type="entry name" value="F_box_assoc_1"/>
    <property type="match status" value="1"/>
</dbReference>
<name>A0AAV3RGZ0_LITER</name>
<dbReference type="PANTHER" id="PTHR31672:SF13">
    <property type="entry name" value="F-BOX PROTEIN CPR30-LIKE"/>
    <property type="match status" value="1"/>
</dbReference>
<dbReference type="InterPro" id="IPR036047">
    <property type="entry name" value="F-box-like_dom_sf"/>
</dbReference>
<gene>
    <name evidence="2" type="ORF">LIER_41555</name>
</gene>
<dbReference type="InterPro" id="IPR001810">
    <property type="entry name" value="F-box_dom"/>
</dbReference>